<dbReference type="InterPro" id="IPR007165">
    <property type="entry name" value="Phage_holin_4_2"/>
</dbReference>
<feature type="transmembrane region" description="Helical" evidence="1">
    <location>
        <begin position="30"/>
        <end position="53"/>
    </location>
</feature>
<keyword evidence="3" id="KW-1185">Reference proteome</keyword>
<gene>
    <name evidence="2" type="ORF">CBW65_00260</name>
</gene>
<organism evidence="2 3">
    <name type="scientific">Tumebacillus avium</name>
    <dbReference type="NCBI Taxonomy" id="1903704"/>
    <lineage>
        <taxon>Bacteria</taxon>
        <taxon>Bacillati</taxon>
        <taxon>Bacillota</taxon>
        <taxon>Bacilli</taxon>
        <taxon>Bacillales</taxon>
        <taxon>Alicyclobacillaceae</taxon>
        <taxon>Tumebacillus</taxon>
    </lineage>
</organism>
<keyword evidence="1" id="KW-0812">Transmembrane</keyword>
<dbReference type="Proteomes" id="UP000195437">
    <property type="component" value="Chromosome"/>
</dbReference>
<accession>A0A1Y0IGN9</accession>
<keyword evidence="1" id="KW-0472">Membrane</keyword>
<evidence type="ECO:0000313" key="3">
    <source>
        <dbReference type="Proteomes" id="UP000195437"/>
    </source>
</evidence>
<proteinExistence type="predicted"/>
<dbReference type="OrthoDB" id="1701386at2"/>
<dbReference type="Pfam" id="PF04020">
    <property type="entry name" value="Phage_holin_4_2"/>
    <property type="match status" value="1"/>
</dbReference>
<keyword evidence="1" id="KW-1133">Transmembrane helix</keyword>
<name>A0A1Y0IGN9_9BACL</name>
<feature type="transmembrane region" description="Helical" evidence="1">
    <location>
        <begin position="7"/>
        <end position="24"/>
    </location>
</feature>
<feature type="transmembrane region" description="Helical" evidence="1">
    <location>
        <begin position="60"/>
        <end position="80"/>
    </location>
</feature>
<dbReference type="EMBL" id="CP021434">
    <property type="protein sequence ID" value="ARU59648.1"/>
    <property type="molecule type" value="Genomic_DNA"/>
</dbReference>
<dbReference type="AlphaFoldDB" id="A0A1Y0IGN9"/>
<evidence type="ECO:0000256" key="1">
    <source>
        <dbReference type="SAM" id="Phobius"/>
    </source>
</evidence>
<sequence length="126" mass="13189">MTILGAIVRFIVSALVLMVVGLLVPGFDRLSFTSALIAAVVIAVIGWVVEALFGSKMSPYGRGIVGFLVGVAVIYAAQWFVPGMHVTLLGAVIASLVIGLIDLFIPGSLKGNMMGGGGRRSERRDD</sequence>
<protein>
    <recommendedName>
        <fullName evidence="4">Phage holin family protein</fullName>
    </recommendedName>
</protein>
<feature type="transmembrane region" description="Helical" evidence="1">
    <location>
        <begin position="86"/>
        <end position="105"/>
    </location>
</feature>
<reference evidence="3" key="1">
    <citation type="submission" date="2017-05" db="EMBL/GenBank/DDBJ databases">
        <authorList>
            <person name="Sung H."/>
        </authorList>
    </citation>
    <scope>NUCLEOTIDE SEQUENCE [LARGE SCALE GENOMIC DNA]</scope>
    <source>
        <strain evidence="3">AR23208</strain>
    </source>
</reference>
<dbReference type="KEGG" id="tum:CBW65_00260"/>
<evidence type="ECO:0008006" key="4">
    <source>
        <dbReference type="Google" id="ProtNLM"/>
    </source>
</evidence>
<evidence type="ECO:0000313" key="2">
    <source>
        <dbReference type="EMBL" id="ARU59648.1"/>
    </source>
</evidence>
<dbReference type="RefSeq" id="WP_087455036.1">
    <property type="nucleotide sequence ID" value="NZ_CP021434.1"/>
</dbReference>